<accession>A0A4Q2EGA2</accession>
<evidence type="ECO:0000313" key="1">
    <source>
        <dbReference type="EMBL" id="RXW32289.1"/>
    </source>
</evidence>
<sequence length="213" mass="22027">MPLMKPTACVALLGDLVASREAPDRSALHRHLLQAIRSANAGPQILDPLRVTAGDEFQGVFASVGAALAATFTLRAALHPAQARFGLGIGSVQIIDAETNVQDGSAWWAARSAIEAVEEAAHGAHRALRTGVAAAEGHEPPTASLRAAVALTDAALFGLDDQDVVILAGLRAGTSQAVMATRLQISPSAVSQRVARGRLAILAEAMTHLEEVA</sequence>
<dbReference type="Pfam" id="PF16264">
    <property type="entry name" value="SatD"/>
    <property type="match status" value="1"/>
</dbReference>
<dbReference type="InterPro" id="IPR032580">
    <property type="entry name" value="SatD"/>
</dbReference>
<gene>
    <name evidence="1" type="ORF">C1706_06945</name>
</gene>
<name>A0A4Q2EGA2_9ACTN</name>
<protein>
    <submittedName>
        <fullName evidence="1">RNA polymerase subunit sigma-70</fullName>
    </submittedName>
</protein>
<evidence type="ECO:0000313" key="2">
    <source>
        <dbReference type="Proteomes" id="UP000290624"/>
    </source>
</evidence>
<dbReference type="EMBL" id="PPCV01000004">
    <property type="protein sequence ID" value="RXW32289.1"/>
    <property type="molecule type" value="Genomic_DNA"/>
</dbReference>
<dbReference type="OrthoDB" id="4711815at2"/>
<dbReference type="RefSeq" id="WP_129458500.1">
    <property type="nucleotide sequence ID" value="NZ_PPCV01000004.1"/>
</dbReference>
<proteinExistence type="predicted"/>
<dbReference type="Proteomes" id="UP000290624">
    <property type="component" value="Unassembled WGS sequence"/>
</dbReference>
<comment type="caution">
    <text evidence="1">The sequence shown here is derived from an EMBL/GenBank/DDBJ whole genome shotgun (WGS) entry which is preliminary data.</text>
</comment>
<keyword evidence="2" id="KW-1185">Reference proteome</keyword>
<reference evidence="1 2" key="1">
    <citation type="submission" date="2018-01" db="EMBL/GenBank/DDBJ databases">
        <title>Lactibacter flavus gen. nov., sp. nov., a novel bacterium of the family Propionibacteriaceae isolated from raw milk and dairy products.</title>
        <authorList>
            <person name="Wenning M."/>
            <person name="Breitenwieser F."/>
            <person name="Huptas C."/>
            <person name="von Neubeck M."/>
            <person name="Busse H.-J."/>
            <person name="Scherer S."/>
        </authorList>
    </citation>
    <scope>NUCLEOTIDE SEQUENCE [LARGE SCALE GENOMIC DNA]</scope>
    <source>
        <strain evidence="1 2">VG341</strain>
    </source>
</reference>
<organism evidence="1 2">
    <name type="scientific">Propioniciclava flava</name>
    <dbReference type="NCBI Taxonomy" id="2072026"/>
    <lineage>
        <taxon>Bacteria</taxon>
        <taxon>Bacillati</taxon>
        <taxon>Actinomycetota</taxon>
        <taxon>Actinomycetes</taxon>
        <taxon>Propionibacteriales</taxon>
        <taxon>Propionibacteriaceae</taxon>
        <taxon>Propioniciclava</taxon>
    </lineage>
</organism>
<dbReference type="AlphaFoldDB" id="A0A4Q2EGA2"/>